<dbReference type="HOGENOM" id="CLU_054794_2_1_1"/>
<protein>
    <recommendedName>
        <fullName evidence="3">Pyridoxamine 5'-phosphate oxidase putative domain-containing protein</fullName>
    </recommendedName>
</protein>
<dbReference type="OMA" id="MGKFYDA"/>
<dbReference type="SUPFAM" id="SSF50475">
    <property type="entry name" value="FMN-binding split barrel"/>
    <property type="match status" value="1"/>
</dbReference>
<dbReference type="Gene3D" id="2.30.110.10">
    <property type="entry name" value="Electron Transport, Fmn-binding Protein, Chain A"/>
    <property type="match status" value="1"/>
</dbReference>
<dbReference type="PANTHER" id="PTHR39336">
    <property type="entry name" value="PYRIDOXAMINE PHOSPHATE OXIDASE FAMILY PROTEIN (AFU_ORTHOLOGUE AFUA_6G11440)"/>
    <property type="match status" value="1"/>
</dbReference>
<dbReference type="InParanoid" id="A0A066V0K0"/>
<evidence type="ECO:0000313" key="2">
    <source>
        <dbReference type="Proteomes" id="UP000027361"/>
    </source>
</evidence>
<evidence type="ECO:0008006" key="3">
    <source>
        <dbReference type="Google" id="ProtNLM"/>
    </source>
</evidence>
<sequence>MGKFYDAIPSSLIPWLAAQPIFFVATAPLAGGSVNTSPKSREQDGIPLIQIVDEHRVCYLDLTGSGNETISHLRQDGNGRITIMWVNLTEGPPRIVRVFGKGTVHERMDPSSAFHELAPPEDRLPQGVRALIDIELHTCSTSCGYSIPVFSPISRARRTLAEWTEKRVSMPAADEHSDIVSNSLGSYWITTNTLSLDGLPGLKTFEACTDPNEKERLARQKREHDAFQAPHFESSKCRQAIATGWTSSAAQTSTATKPRGCIMTVALQRILQ</sequence>
<evidence type="ECO:0000313" key="1">
    <source>
        <dbReference type="EMBL" id="KDN35242.1"/>
    </source>
</evidence>
<dbReference type="InterPro" id="IPR012349">
    <property type="entry name" value="Split_barrel_FMN-bd"/>
</dbReference>
<reference evidence="1 2" key="1">
    <citation type="submission" date="2014-05" db="EMBL/GenBank/DDBJ databases">
        <title>Draft genome sequence of a rare smut relative, Tilletiaria anomala UBC 951.</title>
        <authorList>
            <consortium name="DOE Joint Genome Institute"/>
            <person name="Toome M."/>
            <person name="Kuo A."/>
            <person name="Henrissat B."/>
            <person name="Lipzen A."/>
            <person name="Tritt A."/>
            <person name="Yoshinaga Y."/>
            <person name="Zane M."/>
            <person name="Barry K."/>
            <person name="Grigoriev I.V."/>
            <person name="Spatafora J.W."/>
            <person name="Aimea M.C."/>
        </authorList>
    </citation>
    <scope>NUCLEOTIDE SEQUENCE [LARGE SCALE GENOMIC DNA]</scope>
    <source>
        <strain evidence="1 2">UBC 951</strain>
    </source>
</reference>
<dbReference type="EMBL" id="JMSN01000226">
    <property type="protein sequence ID" value="KDN35242.1"/>
    <property type="molecule type" value="Genomic_DNA"/>
</dbReference>
<dbReference type="OrthoDB" id="539398at2759"/>
<keyword evidence="2" id="KW-1185">Reference proteome</keyword>
<dbReference type="STRING" id="1037660.A0A066V0K0"/>
<proteinExistence type="predicted"/>
<dbReference type="RefSeq" id="XP_013239764.1">
    <property type="nucleotide sequence ID" value="XM_013384310.1"/>
</dbReference>
<dbReference type="Proteomes" id="UP000027361">
    <property type="component" value="Unassembled WGS sequence"/>
</dbReference>
<organism evidence="1 2">
    <name type="scientific">Tilletiaria anomala (strain ATCC 24038 / CBS 436.72 / UBC 951)</name>
    <dbReference type="NCBI Taxonomy" id="1037660"/>
    <lineage>
        <taxon>Eukaryota</taxon>
        <taxon>Fungi</taxon>
        <taxon>Dikarya</taxon>
        <taxon>Basidiomycota</taxon>
        <taxon>Ustilaginomycotina</taxon>
        <taxon>Exobasidiomycetes</taxon>
        <taxon>Georgefischeriales</taxon>
        <taxon>Tilletiariaceae</taxon>
        <taxon>Tilletiaria</taxon>
    </lineage>
</organism>
<accession>A0A066V0K0</accession>
<comment type="caution">
    <text evidence="1">The sequence shown here is derived from an EMBL/GenBank/DDBJ whole genome shotgun (WGS) entry which is preliminary data.</text>
</comment>
<dbReference type="GeneID" id="25267346"/>
<name>A0A066V0K0_TILAU</name>
<dbReference type="AlphaFoldDB" id="A0A066V0K0"/>
<gene>
    <name evidence="1" type="ORF">K437DRAFT_296974</name>
</gene>
<dbReference type="PANTHER" id="PTHR39336:SF3">
    <property type="entry name" value="PYRIDOXAMINE PHOSPHATE OXIDASE"/>
    <property type="match status" value="1"/>
</dbReference>